<evidence type="ECO:0000313" key="3">
    <source>
        <dbReference type="EMBL" id="GAH57047.1"/>
    </source>
</evidence>
<evidence type="ECO:0008006" key="4">
    <source>
        <dbReference type="Google" id="ProtNLM"/>
    </source>
</evidence>
<reference evidence="3" key="1">
    <citation type="journal article" date="2014" name="Front. Microbiol.">
        <title>High frequency of phylogenetically diverse reductive dehalogenase-homologous genes in deep subseafloor sedimentary metagenomes.</title>
        <authorList>
            <person name="Kawai M."/>
            <person name="Futagami T."/>
            <person name="Toyoda A."/>
            <person name="Takaki Y."/>
            <person name="Nishi S."/>
            <person name="Hori S."/>
            <person name="Arai W."/>
            <person name="Tsubouchi T."/>
            <person name="Morono Y."/>
            <person name="Uchiyama I."/>
            <person name="Ito T."/>
            <person name="Fujiyama A."/>
            <person name="Inagaki F."/>
            <person name="Takami H."/>
        </authorList>
    </citation>
    <scope>NUCLEOTIDE SEQUENCE</scope>
    <source>
        <strain evidence="3">Expedition CK06-06</strain>
    </source>
</reference>
<dbReference type="InterPro" id="IPR007462">
    <property type="entry name" value="COV1-like"/>
</dbReference>
<name>X1GIQ2_9ZZZZ</name>
<gene>
    <name evidence="3" type="ORF">S03H2_38546</name>
</gene>
<dbReference type="Pfam" id="PF04367">
    <property type="entry name" value="DUF502"/>
    <property type="match status" value="1"/>
</dbReference>
<dbReference type="PANTHER" id="PTHR31876">
    <property type="entry name" value="COV-LIKE PROTEIN 1"/>
    <property type="match status" value="1"/>
</dbReference>
<keyword evidence="2" id="KW-0472">Membrane</keyword>
<feature type="transmembrane region" description="Helical" evidence="2">
    <location>
        <begin position="43"/>
        <end position="68"/>
    </location>
</feature>
<feature type="transmembrane region" description="Helical" evidence="2">
    <location>
        <begin position="5"/>
        <end position="23"/>
    </location>
</feature>
<feature type="non-terminal residue" evidence="3">
    <location>
        <position position="1"/>
    </location>
</feature>
<dbReference type="PANTHER" id="PTHR31876:SF26">
    <property type="entry name" value="PROTEIN LIKE COV 2"/>
    <property type="match status" value="1"/>
</dbReference>
<dbReference type="EMBL" id="BARU01023774">
    <property type="protein sequence ID" value="GAH57047.1"/>
    <property type="molecule type" value="Genomic_DNA"/>
</dbReference>
<feature type="compositionally biased region" description="Basic and acidic residues" evidence="1">
    <location>
        <begin position="188"/>
        <end position="206"/>
    </location>
</feature>
<evidence type="ECO:0000256" key="2">
    <source>
        <dbReference type="SAM" id="Phobius"/>
    </source>
</evidence>
<evidence type="ECO:0000256" key="1">
    <source>
        <dbReference type="SAM" id="MobiDB-lite"/>
    </source>
</evidence>
<feature type="region of interest" description="Disordered" evidence="1">
    <location>
        <begin position="186"/>
        <end position="213"/>
    </location>
</feature>
<comment type="caution">
    <text evidence="3">The sequence shown here is derived from an EMBL/GenBank/DDBJ whole genome shotgun (WGS) entry which is preliminary data.</text>
</comment>
<keyword evidence="2" id="KW-0812">Transmembrane</keyword>
<proteinExistence type="predicted"/>
<organism evidence="3">
    <name type="scientific">marine sediment metagenome</name>
    <dbReference type="NCBI Taxonomy" id="412755"/>
    <lineage>
        <taxon>unclassified sequences</taxon>
        <taxon>metagenomes</taxon>
        <taxon>ecological metagenomes</taxon>
    </lineage>
</organism>
<protein>
    <recommendedName>
        <fullName evidence="4">DUF502 domain-containing protein</fullName>
    </recommendedName>
</protein>
<accession>X1GIQ2</accession>
<sequence>TFLKGLTVILPIGVTAYIIYWLAVSAESLLGGLLRPVLPGGWYVPGTGIVAGLALIFGVGTLMGLWVFQKLFHWAEILVEKIPLIKSLYGGVKDLMSFFSTSQKDGSHRVVMVTVAENVRLLGFITRDDFSDLPEGFGSEGEVSVYLPMSYQIGGFTVVVPRSAVKPIDMSTEEAMRLAMTAGLSTEKQAEHLPKVEATVPEKDTQSEIVEDE</sequence>
<dbReference type="AlphaFoldDB" id="X1GIQ2"/>
<keyword evidence="2" id="KW-1133">Transmembrane helix</keyword>